<evidence type="ECO:0000313" key="3">
    <source>
        <dbReference type="Proteomes" id="UP001497516"/>
    </source>
</evidence>
<sequence>MRITPANSGGDSASGTTPDSKTSPLVFISVYCSSHQLLAFWHSLQYLLSNMKWRGVRGRKSCSLPHSSPAVTTRPRTAAGSCSLPSTWHSPARRSPPDSTKMPSRPQSCAMKWPPTNSTRLPSVACRRFMQTATPC</sequence>
<dbReference type="AlphaFoldDB" id="A0AAV2FVY8"/>
<protein>
    <submittedName>
        <fullName evidence="2">Uncharacterized protein</fullName>
    </submittedName>
</protein>
<keyword evidence="3" id="KW-1185">Reference proteome</keyword>
<feature type="region of interest" description="Disordered" evidence="1">
    <location>
        <begin position="62"/>
        <end position="114"/>
    </location>
</feature>
<gene>
    <name evidence="2" type="ORF">LTRI10_LOCUS42488</name>
</gene>
<evidence type="ECO:0000313" key="2">
    <source>
        <dbReference type="EMBL" id="CAL1402495.1"/>
    </source>
</evidence>
<dbReference type="Proteomes" id="UP001497516">
    <property type="component" value="Chromosome 7"/>
</dbReference>
<feature type="region of interest" description="Disordered" evidence="1">
    <location>
        <begin position="1"/>
        <end position="20"/>
    </location>
</feature>
<accession>A0AAV2FVY8</accession>
<evidence type="ECO:0000256" key="1">
    <source>
        <dbReference type="SAM" id="MobiDB-lite"/>
    </source>
</evidence>
<dbReference type="EMBL" id="OZ034820">
    <property type="protein sequence ID" value="CAL1402495.1"/>
    <property type="molecule type" value="Genomic_DNA"/>
</dbReference>
<name>A0AAV2FVY8_9ROSI</name>
<feature type="compositionally biased region" description="Polar residues" evidence="1">
    <location>
        <begin position="97"/>
        <end position="107"/>
    </location>
</feature>
<reference evidence="2 3" key="1">
    <citation type="submission" date="2024-04" db="EMBL/GenBank/DDBJ databases">
        <authorList>
            <person name="Fracassetti M."/>
        </authorList>
    </citation>
    <scope>NUCLEOTIDE SEQUENCE [LARGE SCALE GENOMIC DNA]</scope>
</reference>
<proteinExistence type="predicted"/>
<organism evidence="2 3">
    <name type="scientific">Linum trigynum</name>
    <dbReference type="NCBI Taxonomy" id="586398"/>
    <lineage>
        <taxon>Eukaryota</taxon>
        <taxon>Viridiplantae</taxon>
        <taxon>Streptophyta</taxon>
        <taxon>Embryophyta</taxon>
        <taxon>Tracheophyta</taxon>
        <taxon>Spermatophyta</taxon>
        <taxon>Magnoliopsida</taxon>
        <taxon>eudicotyledons</taxon>
        <taxon>Gunneridae</taxon>
        <taxon>Pentapetalae</taxon>
        <taxon>rosids</taxon>
        <taxon>fabids</taxon>
        <taxon>Malpighiales</taxon>
        <taxon>Linaceae</taxon>
        <taxon>Linum</taxon>
    </lineage>
</organism>
<feature type="compositionally biased region" description="Polar residues" evidence="1">
    <location>
        <begin position="64"/>
        <end position="75"/>
    </location>
</feature>